<dbReference type="RefSeq" id="WP_087469405.1">
    <property type="nucleotide sequence ID" value="NZ_CP021383.1"/>
</dbReference>
<dbReference type="OrthoDB" id="9858120at2"/>
<evidence type="ECO:0000256" key="1">
    <source>
        <dbReference type="SAM" id="MobiDB-lite"/>
    </source>
</evidence>
<feature type="region of interest" description="Disordered" evidence="1">
    <location>
        <begin position="25"/>
        <end position="48"/>
    </location>
</feature>
<evidence type="ECO:0000256" key="2">
    <source>
        <dbReference type="SAM" id="SignalP"/>
    </source>
</evidence>
<feature type="compositionally biased region" description="Polar residues" evidence="1">
    <location>
        <begin position="35"/>
        <end position="48"/>
    </location>
</feature>
<dbReference type="EMBL" id="CP021383">
    <property type="protein sequence ID" value="ARU50323.1"/>
    <property type="molecule type" value="Genomic_DNA"/>
</dbReference>
<feature type="signal peptide" evidence="2">
    <location>
        <begin position="1"/>
        <end position="23"/>
    </location>
</feature>
<dbReference type="Proteomes" id="UP000196228">
    <property type="component" value="Chromosome"/>
</dbReference>
<dbReference type="PROSITE" id="PS51257">
    <property type="entry name" value="PROKAR_LIPOPROTEIN"/>
    <property type="match status" value="1"/>
</dbReference>
<reference evidence="3 4" key="1">
    <citation type="submission" date="2017-05" db="EMBL/GenBank/DDBJ databases">
        <authorList>
            <person name="Song R."/>
            <person name="Chenine A.L."/>
            <person name="Ruprecht R.M."/>
        </authorList>
    </citation>
    <scope>NUCLEOTIDE SEQUENCE [LARGE SCALE GENOMIC DNA]</scope>
    <source>
        <strain evidence="3 4">PSBB019</strain>
    </source>
</reference>
<dbReference type="AlphaFoldDB" id="A0A1Y0HT39"/>
<proteinExistence type="predicted"/>
<protein>
    <submittedName>
        <fullName evidence="3">Uncharacterized protein</fullName>
    </submittedName>
</protein>
<evidence type="ECO:0000313" key="4">
    <source>
        <dbReference type="Proteomes" id="UP000196228"/>
    </source>
</evidence>
<organism evidence="3 4">
    <name type="scientific">Cellulosimicrobium cellulans</name>
    <name type="common">Arthrobacter luteus</name>
    <dbReference type="NCBI Taxonomy" id="1710"/>
    <lineage>
        <taxon>Bacteria</taxon>
        <taxon>Bacillati</taxon>
        <taxon>Actinomycetota</taxon>
        <taxon>Actinomycetes</taxon>
        <taxon>Micrococcales</taxon>
        <taxon>Promicromonosporaceae</taxon>
        <taxon>Cellulosimicrobium</taxon>
    </lineage>
</organism>
<dbReference type="KEGG" id="cceu:CBR64_01155"/>
<name>A0A1Y0HT39_CELCE</name>
<evidence type="ECO:0000313" key="3">
    <source>
        <dbReference type="EMBL" id="ARU50323.1"/>
    </source>
</evidence>
<sequence>MSTAHRRRGTALVALLVVGLAAAGCGPTTPREPDPSSSTQEAPMSSDPSEVLALAGLELPDDATDVTVDDEEVPGYHYAYTVTFTAPRESVDRFARDAFQLSLDDLSRPPAGEPGPLLQDTSVVEVPEGSRFVDRSFTPEDGYGNLVLLVDGPDLTTAHVGVASFPS</sequence>
<gene>
    <name evidence="3" type="ORF">CBR64_01155</name>
</gene>
<accession>A0A1Y0HT39</accession>
<feature type="chain" id="PRO_5013027865" evidence="2">
    <location>
        <begin position="24"/>
        <end position="167"/>
    </location>
</feature>
<keyword evidence="2" id="KW-0732">Signal</keyword>